<reference evidence="13" key="1">
    <citation type="journal article" date="2014" name="Proc. Natl. Acad. Sci. U.S.A.">
        <title>Extensive sampling of basidiomycete genomes demonstrates inadequacy of the white-rot/brown-rot paradigm for wood decay fungi.</title>
        <authorList>
            <person name="Riley R."/>
            <person name="Salamov A.A."/>
            <person name="Brown D.W."/>
            <person name="Nagy L.G."/>
            <person name="Floudas D."/>
            <person name="Held B.W."/>
            <person name="Levasseur A."/>
            <person name="Lombard V."/>
            <person name="Morin E."/>
            <person name="Otillar R."/>
            <person name="Lindquist E.A."/>
            <person name="Sun H."/>
            <person name="LaButti K.M."/>
            <person name="Schmutz J."/>
            <person name="Jabbour D."/>
            <person name="Luo H."/>
            <person name="Baker S.E."/>
            <person name="Pisabarro A.G."/>
            <person name="Walton J.D."/>
            <person name="Blanchette R.A."/>
            <person name="Henrissat B."/>
            <person name="Martin F."/>
            <person name="Cullen D."/>
            <person name="Hibbett D.S."/>
            <person name="Grigoriev I.V."/>
        </authorList>
    </citation>
    <scope>NUCLEOTIDE SEQUENCE [LARGE SCALE GENOMIC DNA]</scope>
    <source>
        <strain evidence="13">PC15</strain>
    </source>
</reference>
<organism evidence="12 13">
    <name type="scientific">Pleurotus ostreatus (strain PC15)</name>
    <name type="common">Oyster mushroom</name>
    <dbReference type="NCBI Taxonomy" id="1137138"/>
    <lineage>
        <taxon>Eukaryota</taxon>
        <taxon>Fungi</taxon>
        <taxon>Dikarya</taxon>
        <taxon>Basidiomycota</taxon>
        <taxon>Agaricomycotina</taxon>
        <taxon>Agaricomycetes</taxon>
        <taxon>Agaricomycetidae</taxon>
        <taxon>Agaricales</taxon>
        <taxon>Pleurotineae</taxon>
        <taxon>Pleurotaceae</taxon>
        <taxon>Pleurotus</taxon>
    </lineage>
</organism>
<dbReference type="STRING" id="1137138.A0A067NUR0"/>
<dbReference type="Pfam" id="PF09753">
    <property type="entry name" value="Use1"/>
    <property type="match status" value="1"/>
</dbReference>
<dbReference type="AlphaFoldDB" id="A0A067NUR0"/>
<dbReference type="PANTHER" id="PTHR13050:SF7">
    <property type="entry name" value="VESICLE TRANSPORT PROTEIN USE1"/>
    <property type="match status" value="1"/>
</dbReference>
<dbReference type="VEuPathDB" id="FungiDB:PLEOSDRAFT_1042005"/>
<dbReference type="GO" id="GO:0006890">
    <property type="term" value="P:retrograde vesicle-mediated transport, Golgi to endoplasmic reticulum"/>
    <property type="evidence" value="ECO:0007669"/>
    <property type="project" value="TreeGrafter"/>
</dbReference>
<evidence type="ECO:0000256" key="2">
    <source>
        <dbReference type="ARBA" id="ARBA00007891"/>
    </source>
</evidence>
<dbReference type="GO" id="GO:0005789">
    <property type="term" value="C:endoplasmic reticulum membrane"/>
    <property type="evidence" value="ECO:0007669"/>
    <property type="project" value="UniProtKB-SubCell"/>
</dbReference>
<keyword evidence="8 11" id="KW-1133">Transmembrane helix</keyword>
<evidence type="ECO:0000313" key="12">
    <source>
        <dbReference type="EMBL" id="KDQ27321.1"/>
    </source>
</evidence>
<evidence type="ECO:0000256" key="10">
    <source>
        <dbReference type="SAM" id="MobiDB-lite"/>
    </source>
</evidence>
<gene>
    <name evidence="12" type="ORF">PLEOSDRAFT_1042005</name>
</gene>
<accession>A0A067NUR0</accession>
<keyword evidence="9 11" id="KW-0472">Membrane</keyword>
<dbReference type="PANTHER" id="PTHR13050">
    <property type="entry name" value="USE1-LIKE PROTEIN"/>
    <property type="match status" value="1"/>
</dbReference>
<name>A0A067NUR0_PLEO1</name>
<dbReference type="CDD" id="cd15860">
    <property type="entry name" value="SNARE_USE1"/>
    <property type="match status" value="1"/>
</dbReference>
<protein>
    <submittedName>
        <fullName evidence="12">Uncharacterized protein</fullName>
    </submittedName>
</protein>
<keyword evidence="7" id="KW-0653">Protein transport</keyword>
<evidence type="ECO:0000256" key="5">
    <source>
        <dbReference type="ARBA" id="ARBA00022824"/>
    </source>
</evidence>
<evidence type="ECO:0000256" key="7">
    <source>
        <dbReference type="ARBA" id="ARBA00022927"/>
    </source>
</evidence>
<evidence type="ECO:0000256" key="3">
    <source>
        <dbReference type="ARBA" id="ARBA00022448"/>
    </source>
</evidence>
<sequence length="261" mass="29102">MSLEQIKHDRINLARLVRRLEKSTATDEWSSGAELSVWANTQDALQRVAFAKKLLRNVELYEDESLYAPEIHTKLDRIEASLREVEKRFTPKRSRPKSILAQLPVPEVDEDESPAGLDGSTPLLPADDLLLPPSETPSFPSPIPTLLPTTAPPLASKSTAVAPKFLHNTQALHEELSEQLAQMATQLKRNAVHFSESLAKDQAVVEDAQEKLEGNLGMMTKERVRLRDHRGKSGSTTCLVVLSLITVCALFVLMFFVIRFT</sequence>
<keyword evidence="3" id="KW-0813">Transport</keyword>
<proteinExistence type="inferred from homology"/>
<keyword evidence="5" id="KW-0256">Endoplasmic reticulum</keyword>
<dbReference type="OrthoDB" id="4506189at2759"/>
<keyword evidence="6" id="KW-0931">ER-Golgi transport</keyword>
<evidence type="ECO:0000256" key="9">
    <source>
        <dbReference type="ARBA" id="ARBA00023136"/>
    </source>
</evidence>
<dbReference type="HOGENOM" id="CLU_083976_0_0_1"/>
<feature type="transmembrane region" description="Helical" evidence="11">
    <location>
        <begin position="237"/>
        <end position="258"/>
    </location>
</feature>
<comment type="similarity">
    <text evidence="2">Belongs to the USE1 family.</text>
</comment>
<evidence type="ECO:0000256" key="11">
    <source>
        <dbReference type="SAM" id="Phobius"/>
    </source>
</evidence>
<dbReference type="EMBL" id="KL198008">
    <property type="protein sequence ID" value="KDQ27321.1"/>
    <property type="molecule type" value="Genomic_DNA"/>
</dbReference>
<dbReference type="InterPro" id="IPR019150">
    <property type="entry name" value="Vesicle_transport_protein_Use1"/>
</dbReference>
<evidence type="ECO:0000256" key="1">
    <source>
        <dbReference type="ARBA" id="ARBA00004163"/>
    </source>
</evidence>
<feature type="region of interest" description="Disordered" evidence="10">
    <location>
        <begin position="96"/>
        <end position="123"/>
    </location>
</feature>
<evidence type="ECO:0000313" key="13">
    <source>
        <dbReference type="Proteomes" id="UP000027073"/>
    </source>
</evidence>
<keyword evidence="4 11" id="KW-0812">Transmembrane</keyword>
<dbReference type="Proteomes" id="UP000027073">
    <property type="component" value="Unassembled WGS sequence"/>
</dbReference>
<comment type="subcellular location">
    <subcellularLocation>
        <location evidence="1">Endoplasmic reticulum membrane</location>
        <topology evidence="1">Single-pass type IV membrane protein</topology>
    </subcellularLocation>
</comment>
<dbReference type="GO" id="GO:0015031">
    <property type="term" value="P:protein transport"/>
    <property type="evidence" value="ECO:0007669"/>
    <property type="project" value="UniProtKB-KW"/>
</dbReference>
<evidence type="ECO:0000256" key="8">
    <source>
        <dbReference type="ARBA" id="ARBA00022989"/>
    </source>
</evidence>
<dbReference type="GO" id="GO:0031201">
    <property type="term" value="C:SNARE complex"/>
    <property type="evidence" value="ECO:0007669"/>
    <property type="project" value="TreeGrafter"/>
</dbReference>
<evidence type="ECO:0000256" key="4">
    <source>
        <dbReference type="ARBA" id="ARBA00022692"/>
    </source>
</evidence>
<dbReference type="InParanoid" id="A0A067NUR0"/>
<evidence type="ECO:0000256" key="6">
    <source>
        <dbReference type="ARBA" id="ARBA00022892"/>
    </source>
</evidence>
<dbReference type="GO" id="GO:0005484">
    <property type="term" value="F:SNAP receptor activity"/>
    <property type="evidence" value="ECO:0007669"/>
    <property type="project" value="TreeGrafter"/>
</dbReference>